<feature type="transmembrane region" description="Helical" evidence="1">
    <location>
        <begin position="128"/>
        <end position="147"/>
    </location>
</feature>
<reference evidence="2" key="1">
    <citation type="submission" date="2021-11" db="EMBL/GenBank/DDBJ databases">
        <title>Description of Mycoplasma bradburyaesp. nov.from sea birds: a tribute to a great mycoplasmologist.</title>
        <authorList>
            <person name="Ramirez A.S."/>
            <person name="Poveda C."/>
            <person name="Suarez-Perez A."/>
            <person name="Rosales R.S."/>
            <person name="Dijkman R."/>
            <person name="Feberwee A."/>
            <person name="Spergser J."/>
            <person name="Szostak M.P."/>
            <person name="Ressel L."/>
            <person name="Calabuig P."/>
            <person name="Catania S."/>
            <person name="Gobbo F."/>
            <person name="Timofte D."/>
            <person name="Poveda J.B."/>
        </authorList>
    </citation>
    <scope>NUCLEOTIDE SEQUENCE</scope>
    <source>
        <strain evidence="2">T264</strain>
    </source>
</reference>
<organism evidence="2 3">
    <name type="scientific">Mycoplasma bradburyae</name>
    <dbReference type="NCBI Taxonomy" id="2963128"/>
    <lineage>
        <taxon>Bacteria</taxon>
        <taxon>Bacillati</taxon>
        <taxon>Mycoplasmatota</taxon>
        <taxon>Mollicutes</taxon>
        <taxon>Mycoplasmataceae</taxon>
        <taxon>Mycoplasma</taxon>
    </lineage>
</organism>
<feature type="transmembrane region" description="Helical" evidence="1">
    <location>
        <begin position="84"/>
        <end position="108"/>
    </location>
</feature>
<gene>
    <name evidence="2" type="ORF">LNO71_01740</name>
</gene>
<keyword evidence="1" id="KW-0472">Membrane</keyword>
<comment type="caution">
    <text evidence="2">The sequence shown here is derived from an EMBL/GenBank/DDBJ whole genome shotgun (WGS) entry which is preliminary data.</text>
</comment>
<name>A0AAW6HRS4_9MOLU</name>
<dbReference type="EMBL" id="JAJHZP010000013">
    <property type="protein sequence ID" value="MDC4183363.1"/>
    <property type="molecule type" value="Genomic_DNA"/>
</dbReference>
<protein>
    <submittedName>
        <fullName evidence="2">Uncharacterized protein</fullName>
    </submittedName>
</protein>
<accession>A0AAW6HRS4</accession>
<dbReference type="AlphaFoldDB" id="A0AAW6HRS4"/>
<dbReference type="RefSeq" id="WP_272403969.1">
    <property type="nucleotide sequence ID" value="NZ_JAJHZP010000013.1"/>
</dbReference>
<sequence length="311" mass="36482">METREYPQVALVFLLAWVAFMIVYILFCIFLFRTIYKNKLQLSKKLKSISDLLDKKSKLSKIIFTLSEFNKIDYKKLQYNAHKISSYIMAIIFVISTTILGIMRFAWFNDNSDNFYIIALKSDFWSPVIFALTLFCLMYRIVVQFVIDTKINPEIESLTSFIVLDPDKYKEFLNRINELNFEFYDEKTNTGLQNPLRDKVLNTFTNVFNIDTSIISNINKKIRIQKIEAINFIVISLLTVIDKNSWTQNDNLENKNLQILIQNARDVKLPFYCKVFLTKNIKTKITSKNNPEEAINDKLPSILLSIADMFL</sequence>
<evidence type="ECO:0000313" key="3">
    <source>
        <dbReference type="Proteomes" id="UP001216384"/>
    </source>
</evidence>
<proteinExistence type="predicted"/>
<evidence type="ECO:0000313" key="2">
    <source>
        <dbReference type="EMBL" id="MDC4183363.1"/>
    </source>
</evidence>
<evidence type="ECO:0000256" key="1">
    <source>
        <dbReference type="SAM" id="Phobius"/>
    </source>
</evidence>
<feature type="transmembrane region" description="Helical" evidence="1">
    <location>
        <begin position="12"/>
        <end position="36"/>
    </location>
</feature>
<dbReference type="Proteomes" id="UP001216384">
    <property type="component" value="Unassembled WGS sequence"/>
</dbReference>
<keyword evidence="1" id="KW-1133">Transmembrane helix</keyword>
<keyword evidence="1" id="KW-0812">Transmembrane</keyword>